<keyword evidence="5" id="KW-0560">Oxidoreductase</keyword>
<feature type="domain" description="FAD-binding PCMH-type" evidence="6">
    <location>
        <begin position="42"/>
        <end position="210"/>
    </location>
</feature>
<dbReference type="Pfam" id="PF08031">
    <property type="entry name" value="BBE"/>
    <property type="match status" value="1"/>
</dbReference>
<dbReference type="InterPro" id="IPR016166">
    <property type="entry name" value="FAD-bd_PCMH"/>
</dbReference>
<comment type="similarity">
    <text evidence="2">Belongs to the oxygen-dependent FAD-linked oxidoreductase family.</text>
</comment>
<dbReference type="Proteomes" id="UP000198953">
    <property type="component" value="Unassembled WGS sequence"/>
</dbReference>
<evidence type="ECO:0000313" key="7">
    <source>
        <dbReference type="EMBL" id="SEM44156.1"/>
    </source>
</evidence>
<keyword evidence="8" id="KW-1185">Reference proteome</keyword>
<comment type="cofactor">
    <cofactor evidence="1">
        <name>FAD</name>
        <dbReference type="ChEBI" id="CHEBI:57692"/>
    </cofactor>
</comment>
<dbReference type="PANTHER" id="PTHR42973:SF39">
    <property type="entry name" value="FAD-BINDING PCMH-TYPE DOMAIN-CONTAINING PROTEIN"/>
    <property type="match status" value="1"/>
</dbReference>
<dbReference type="Gene3D" id="3.40.462.20">
    <property type="match status" value="1"/>
</dbReference>
<evidence type="ECO:0000256" key="5">
    <source>
        <dbReference type="ARBA" id="ARBA00023002"/>
    </source>
</evidence>
<gene>
    <name evidence="7" type="ORF">SAMN05660976_05167</name>
</gene>
<evidence type="ECO:0000256" key="2">
    <source>
        <dbReference type="ARBA" id="ARBA00005466"/>
    </source>
</evidence>
<keyword evidence="3" id="KW-0285">Flavoprotein</keyword>
<dbReference type="InterPro" id="IPR006094">
    <property type="entry name" value="Oxid_FAD_bind_N"/>
</dbReference>
<proteinExistence type="inferred from homology"/>
<dbReference type="InterPro" id="IPR016167">
    <property type="entry name" value="FAD-bd_PCMH_sub1"/>
</dbReference>
<dbReference type="InterPro" id="IPR006093">
    <property type="entry name" value="Oxy_OxRdtase_FAD_BS"/>
</dbReference>
<protein>
    <submittedName>
        <fullName evidence="7">FAD/FMN-containing dehydrogenase</fullName>
    </submittedName>
</protein>
<dbReference type="GO" id="GO:0016491">
    <property type="term" value="F:oxidoreductase activity"/>
    <property type="evidence" value="ECO:0007669"/>
    <property type="project" value="UniProtKB-KW"/>
</dbReference>
<dbReference type="InterPro" id="IPR036318">
    <property type="entry name" value="FAD-bd_PCMH-like_sf"/>
</dbReference>
<dbReference type="GO" id="GO:0071949">
    <property type="term" value="F:FAD binding"/>
    <property type="evidence" value="ECO:0007669"/>
    <property type="project" value="InterPro"/>
</dbReference>
<dbReference type="STRING" id="46177.SAMN05660976_05167"/>
<evidence type="ECO:0000256" key="3">
    <source>
        <dbReference type="ARBA" id="ARBA00022630"/>
    </source>
</evidence>
<sequence>MPDTNSAARHDLGSLGAQIRGRTLLPGDDGFEEACSGWLLTVRHRPAAVVVAADADDVAAAVRFAARTGRPVAVQSTGHGASVPADGAVFVATGELRELSVDPRARTARIGAGLRWDEVLGAAAEHGLAPLCGSSGHVGVMGYLTGGGLPLACRAYGFAADHVRSLDLVTADGRLRTVSPSEEPDLFWAVRGGKSNFGVVVAAEIELLPLTTVYGGELHYPGEDPGHAAHVLRSYLAWTEEQPEEMSSSVTLVRFPDAPQLPEEFRGRSLLQVRVLCTGGEEQGARLVEPLRALGPGKDTCGPMPYAQITEIYQDPKNPVTAHLRGALLRELDDEAVKELVSFVDPSAPGGPFPGIELRHLGGALNRPPRRPHAVSTQGAAFHLWMRLPAPAGQADTARKAADEVLERLRRWDTGATLPGFLFDHDSAPERVRRAYTEANHRRLAALKATYDPDRLFRINHTIAPA</sequence>
<dbReference type="PANTHER" id="PTHR42973">
    <property type="entry name" value="BINDING OXIDOREDUCTASE, PUTATIVE (AFU_ORTHOLOGUE AFUA_1G17690)-RELATED"/>
    <property type="match status" value="1"/>
</dbReference>
<dbReference type="EMBL" id="FOBF01000013">
    <property type="protein sequence ID" value="SEM44156.1"/>
    <property type="molecule type" value="Genomic_DNA"/>
</dbReference>
<dbReference type="InterPro" id="IPR016169">
    <property type="entry name" value="FAD-bd_PCMH_sub2"/>
</dbReference>
<dbReference type="Gene3D" id="3.30.43.10">
    <property type="entry name" value="Uridine Diphospho-n-acetylenolpyruvylglucosamine Reductase, domain 2"/>
    <property type="match status" value="1"/>
</dbReference>
<dbReference type="OrthoDB" id="5169292at2"/>
<dbReference type="AlphaFoldDB" id="A0A1H7YD46"/>
<dbReference type="PROSITE" id="PS51387">
    <property type="entry name" value="FAD_PCMH"/>
    <property type="match status" value="1"/>
</dbReference>
<dbReference type="PROSITE" id="PS00862">
    <property type="entry name" value="OX2_COVAL_FAD"/>
    <property type="match status" value="1"/>
</dbReference>
<organism evidence="7 8">
    <name type="scientific">Nonomuraea pusilla</name>
    <dbReference type="NCBI Taxonomy" id="46177"/>
    <lineage>
        <taxon>Bacteria</taxon>
        <taxon>Bacillati</taxon>
        <taxon>Actinomycetota</taxon>
        <taxon>Actinomycetes</taxon>
        <taxon>Streptosporangiales</taxon>
        <taxon>Streptosporangiaceae</taxon>
        <taxon>Nonomuraea</taxon>
    </lineage>
</organism>
<dbReference type="RefSeq" id="WP_091103291.1">
    <property type="nucleotide sequence ID" value="NZ_FOBF01000013.1"/>
</dbReference>
<evidence type="ECO:0000256" key="1">
    <source>
        <dbReference type="ARBA" id="ARBA00001974"/>
    </source>
</evidence>
<evidence type="ECO:0000256" key="4">
    <source>
        <dbReference type="ARBA" id="ARBA00022827"/>
    </source>
</evidence>
<accession>A0A1H7YD46</accession>
<name>A0A1H7YD46_9ACTN</name>
<dbReference type="InterPro" id="IPR050416">
    <property type="entry name" value="FAD-linked_Oxidoreductase"/>
</dbReference>
<evidence type="ECO:0000313" key="8">
    <source>
        <dbReference type="Proteomes" id="UP000198953"/>
    </source>
</evidence>
<keyword evidence="4" id="KW-0274">FAD</keyword>
<dbReference type="SUPFAM" id="SSF56176">
    <property type="entry name" value="FAD-binding/transporter-associated domain-like"/>
    <property type="match status" value="1"/>
</dbReference>
<reference evidence="7 8" key="1">
    <citation type="submission" date="2016-10" db="EMBL/GenBank/DDBJ databases">
        <authorList>
            <person name="de Groot N.N."/>
        </authorList>
    </citation>
    <scope>NUCLEOTIDE SEQUENCE [LARGE SCALE GENOMIC DNA]</scope>
    <source>
        <strain evidence="7 8">DSM 43357</strain>
    </source>
</reference>
<evidence type="ECO:0000259" key="6">
    <source>
        <dbReference type="PROSITE" id="PS51387"/>
    </source>
</evidence>
<dbReference type="Pfam" id="PF01565">
    <property type="entry name" value="FAD_binding_4"/>
    <property type="match status" value="1"/>
</dbReference>
<dbReference type="Gene3D" id="3.30.465.10">
    <property type="match status" value="1"/>
</dbReference>
<dbReference type="InterPro" id="IPR012951">
    <property type="entry name" value="BBE"/>
</dbReference>